<reference evidence="2 3" key="1">
    <citation type="journal article" date="2021" name="Commun. Biol.">
        <title>The genome of Shorea leprosula (Dipterocarpaceae) highlights the ecological relevance of drought in aseasonal tropical rainforests.</title>
        <authorList>
            <person name="Ng K.K.S."/>
            <person name="Kobayashi M.J."/>
            <person name="Fawcett J.A."/>
            <person name="Hatakeyama M."/>
            <person name="Paape T."/>
            <person name="Ng C.H."/>
            <person name="Ang C.C."/>
            <person name="Tnah L.H."/>
            <person name="Lee C.T."/>
            <person name="Nishiyama T."/>
            <person name="Sese J."/>
            <person name="O'Brien M.J."/>
            <person name="Copetti D."/>
            <person name="Mohd Noor M.I."/>
            <person name="Ong R.C."/>
            <person name="Putra M."/>
            <person name="Sireger I.Z."/>
            <person name="Indrioko S."/>
            <person name="Kosugi Y."/>
            <person name="Izuno A."/>
            <person name="Isagi Y."/>
            <person name="Lee S.L."/>
            <person name="Shimizu K.K."/>
        </authorList>
    </citation>
    <scope>NUCLEOTIDE SEQUENCE [LARGE SCALE GENOMIC DNA]</scope>
    <source>
        <strain evidence="2">214</strain>
    </source>
</reference>
<dbReference type="PANTHER" id="PTHR33116:SF78">
    <property type="entry name" value="OS12G0587133 PROTEIN"/>
    <property type="match status" value="1"/>
</dbReference>
<evidence type="ECO:0000313" key="3">
    <source>
        <dbReference type="Proteomes" id="UP001054252"/>
    </source>
</evidence>
<name>A0AAV5LV86_9ROSI</name>
<sequence length="1006" mass="116411">MANRRRFNAVRCLEERKGRIGESPDMKEFDDFVVSTGLVDLKLANRRFTWYRPDGSSMSRLDRVLLSVEMCNVGEEWVQLGLKRTVSDHCPILVKLVVVDWGSKPFQVLDAWQQHPQFKKVVEDKWKELHVEGYAGYICKQKLKSLKEFLKGWNKEVFGNMKSEFQSAAHKVDQIDLKNEMMDLVDREVDQRREGRPRTASRGYCVLVGGWRNQIWSSKRWFFRNLFQEEHWNRPKPTHLVFRRISEEKRMWLERPFSEEEIDEGLKSCAGGKALGPDGLKAMMPKIIGEAQSAFVGGRQLVDSVLVFNEVVDEVRMRKKSAFIFKADFQKAYDCVNWSFLDGMMEGFGFEVKWRGWIMECLSTARVSVLVNGSPTKEFDMEKGLRQGDPLSHFLFLMVAEGLNGLVKKAEDEGLLHGIEVGKKGLAVSLLQFADDTVFLGRADSGNIMMVKSILRWFELMSGLRINLNKSSLYGFNVSERWIRGVASVLRCGVGVTPFRYLGMPIGRNPRRKKFWDPVVTKFRAKLATWKSVVLSYGGHLTLLNSVLSALPTFFMSFFLMPNSVLAQLIKIQRDFLWGASAEKRKIAWVKWDAICCSKAKGGLGVPDLRRRNWTLLGKWWYRLGDGREGLWKRVVKDKYYGGEGEVGIIDVDTLRLSKIWSDIICVGGQSSKLKDMLVKGFRWEVGDGCRVGFWGDIWVGNKSFRDLFPRLFQLAEYKDSKVKENETWEGDSWHWDVKWRRERMGREKDEEKKLRESLGSVQLRQSVVDSWQWTYEVGGKYTVKTAYEFLDSVDSLLGGHLCKLVWCRMVPSKVSFFGWRLCLDRLPTRWNLQKRGMVLQGDGMQCGLCKKGVEDVNHLFCTCRTVWLVWVKVIQWWGLEVVMPDKVRGVVDFFLWCLGSLVGKEMGACIFLVVAWYIWYWRNVLVFQQSGDFREKLLELIQDKSYFWIRNKVEGCVFSFVQWQNNPVECAKELSRFKRSLKVFKQHQGRLIQSGSPGGIAQPGV</sequence>
<organism evidence="2 3">
    <name type="scientific">Rubroshorea leprosula</name>
    <dbReference type="NCBI Taxonomy" id="152421"/>
    <lineage>
        <taxon>Eukaryota</taxon>
        <taxon>Viridiplantae</taxon>
        <taxon>Streptophyta</taxon>
        <taxon>Embryophyta</taxon>
        <taxon>Tracheophyta</taxon>
        <taxon>Spermatophyta</taxon>
        <taxon>Magnoliopsida</taxon>
        <taxon>eudicotyledons</taxon>
        <taxon>Gunneridae</taxon>
        <taxon>Pentapetalae</taxon>
        <taxon>rosids</taxon>
        <taxon>malvids</taxon>
        <taxon>Malvales</taxon>
        <taxon>Dipterocarpaceae</taxon>
        <taxon>Rubroshorea</taxon>
    </lineage>
</organism>
<comment type="caution">
    <text evidence="2">The sequence shown here is derived from an EMBL/GenBank/DDBJ whole genome shotgun (WGS) entry which is preliminary data.</text>
</comment>
<dbReference type="InterPro" id="IPR000477">
    <property type="entry name" value="RT_dom"/>
</dbReference>
<gene>
    <name evidence="2" type="ORF">SLEP1_g48677</name>
</gene>
<dbReference type="PROSITE" id="PS50878">
    <property type="entry name" value="RT_POL"/>
    <property type="match status" value="1"/>
</dbReference>
<proteinExistence type="predicted"/>
<dbReference type="Pfam" id="PF00078">
    <property type="entry name" value="RVT_1"/>
    <property type="match status" value="1"/>
</dbReference>
<evidence type="ECO:0000259" key="1">
    <source>
        <dbReference type="PROSITE" id="PS50878"/>
    </source>
</evidence>
<feature type="domain" description="Reverse transcriptase" evidence="1">
    <location>
        <begin position="226"/>
        <end position="506"/>
    </location>
</feature>
<accession>A0AAV5LV86</accession>
<dbReference type="CDD" id="cd01650">
    <property type="entry name" value="RT_nLTR_like"/>
    <property type="match status" value="1"/>
</dbReference>
<dbReference type="SUPFAM" id="SSF56219">
    <property type="entry name" value="DNase I-like"/>
    <property type="match status" value="1"/>
</dbReference>
<keyword evidence="3" id="KW-1185">Reference proteome</keyword>
<dbReference type="Proteomes" id="UP001054252">
    <property type="component" value="Unassembled WGS sequence"/>
</dbReference>
<dbReference type="InterPro" id="IPR026960">
    <property type="entry name" value="RVT-Znf"/>
</dbReference>
<dbReference type="EMBL" id="BPVZ01000147">
    <property type="protein sequence ID" value="GKV41098.1"/>
    <property type="molecule type" value="Genomic_DNA"/>
</dbReference>
<evidence type="ECO:0000313" key="2">
    <source>
        <dbReference type="EMBL" id="GKV41098.1"/>
    </source>
</evidence>
<dbReference type="AlphaFoldDB" id="A0AAV5LV86"/>
<dbReference type="Pfam" id="PF13966">
    <property type="entry name" value="zf-RVT"/>
    <property type="match status" value="1"/>
</dbReference>
<protein>
    <recommendedName>
        <fullName evidence="1">Reverse transcriptase domain-containing protein</fullName>
    </recommendedName>
</protein>
<dbReference type="InterPro" id="IPR036691">
    <property type="entry name" value="Endo/exonu/phosph_ase_sf"/>
</dbReference>
<dbReference type="PANTHER" id="PTHR33116">
    <property type="entry name" value="REVERSE TRANSCRIPTASE ZINC-BINDING DOMAIN-CONTAINING PROTEIN-RELATED-RELATED"/>
    <property type="match status" value="1"/>
</dbReference>
<dbReference type="Gene3D" id="3.60.10.10">
    <property type="entry name" value="Endonuclease/exonuclease/phosphatase"/>
    <property type="match status" value="1"/>
</dbReference>